<dbReference type="OrthoDB" id="940457at2"/>
<reference evidence="10" key="1">
    <citation type="submission" date="2015-07" db="EMBL/GenBank/DDBJ databases">
        <title>Genome sequencing of Sunxiuqinia dokdonensis strain SK.</title>
        <authorList>
            <person name="Ahn S."/>
            <person name="Kim B.-C."/>
        </authorList>
    </citation>
    <scope>NUCLEOTIDE SEQUENCE [LARGE SCALE GENOMIC DNA]</scope>
    <source>
        <strain evidence="10">SK</strain>
    </source>
</reference>
<dbReference type="Proteomes" id="UP000036958">
    <property type="component" value="Unassembled WGS sequence"/>
</dbReference>
<evidence type="ECO:0000256" key="5">
    <source>
        <dbReference type="ARBA" id="ARBA00022692"/>
    </source>
</evidence>
<gene>
    <name evidence="9" type="ORF">NC99_33510</name>
</gene>
<evidence type="ECO:0000256" key="1">
    <source>
        <dbReference type="ARBA" id="ARBA00004442"/>
    </source>
</evidence>
<comment type="similarity">
    <text evidence="2">Belongs to the outer membrane factor (OMF) (TC 1.B.17) family.</text>
</comment>
<dbReference type="AlphaFoldDB" id="A0A0L8V5U1"/>
<organism evidence="9 10">
    <name type="scientific">Sunxiuqinia dokdonensis</name>
    <dbReference type="NCBI Taxonomy" id="1409788"/>
    <lineage>
        <taxon>Bacteria</taxon>
        <taxon>Pseudomonadati</taxon>
        <taxon>Bacteroidota</taxon>
        <taxon>Bacteroidia</taxon>
        <taxon>Marinilabiliales</taxon>
        <taxon>Prolixibacteraceae</taxon>
        <taxon>Sunxiuqinia</taxon>
    </lineage>
</organism>
<accession>A0A0L8V5U1</accession>
<dbReference type="GO" id="GO:0015562">
    <property type="term" value="F:efflux transmembrane transporter activity"/>
    <property type="evidence" value="ECO:0007669"/>
    <property type="project" value="InterPro"/>
</dbReference>
<dbReference type="GO" id="GO:0009279">
    <property type="term" value="C:cell outer membrane"/>
    <property type="evidence" value="ECO:0007669"/>
    <property type="project" value="UniProtKB-SubCell"/>
</dbReference>
<dbReference type="EMBL" id="LGIA01000176">
    <property type="protein sequence ID" value="KOH43855.1"/>
    <property type="molecule type" value="Genomic_DNA"/>
</dbReference>
<protein>
    <submittedName>
        <fullName evidence="9">Membrane protein</fullName>
    </submittedName>
</protein>
<keyword evidence="4" id="KW-1134">Transmembrane beta strand</keyword>
<dbReference type="InterPro" id="IPR003423">
    <property type="entry name" value="OMP_efflux"/>
</dbReference>
<evidence type="ECO:0000313" key="10">
    <source>
        <dbReference type="Proteomes" id="UP000036958"/>
    </source>
</evidence>
<keyword evidence="3" id="KW-0813">Transport</keyword>
<keyword evidence="6" id="KW-0472">Membrane</keyword>
<name>A0A0L8V5U1_9BACT</name>
<comment type="subcellular location">
    <subcellularLocation>
        <location evidence="1">Cell outer membrane</location>
    </subcellularLocation>
</comment>
<dbReference type="Pfam" id="PF02321">
    <property type="entry name" value="OEP"/>
    <property type="match status" value="2"/>
</dbReference>
<proteinExistence type="inferred from homology"/>
<dbReference type="GO" id="GO:1990281">
    <property type="term" value="C:efflux pump complex"/>
    <property type="evidence" value="ECO:0007669"/>
    <property type="project" value="TreeGrafter"/>
</dbReference>
<evidence type="ECO:0000256" key="3">
    <source>
        <dbReference type="ARBA" id="ARBA00022448"/>
    </source>
</evidence>
<evidence type="ECO:0000256" key="4">
    <source>
        <dbReference type="ARBA" id="ARBA00022452"/>
    </source>
</evidence>
<feature type="signal peptide" evidence="8">
    <location>
        <begin position="1"/>
        <end position="21"/>
    </location>
</feature>
<comment type="caution">
    <text evidence="9">The sequence shown here is derived from an EMBL/GenBank/DDBJ whole genome shotgun (WGS) entry which is preliminary data.</text>
</comment>
<feature type="chain" id="PRO_5005591394" evidence="8">
    <location>
        <begin position="22"/>
        <end position="495"/>
    </location>
</feature>
<keyword evidence="7" id="KW-0998">Cell outer membrane</keyword>
<dbReference type="STRING" id="1409788.NC99_33510"/>
<evidence type="ECO:0000256" key="8">
    <source>
        <dbReference type="SAM" id="SignalP"/>
    </source>
</evidence>
<evidence type="ECO:0000313" key="9">
    <source>
        <dbReference type="EMBL" id="KOH43855.1"/>
    </source>
</evidence>
<evidence type="ECO:0000256" key="6">
    <source>
        <dbReference type="ARBA" id="ARBA00023136"/>
    </source>
</evidence>
<dbReference type="PANTHER" id="PTHR30026:SF20">
    <property type="entry name" value="OUTER MEMBRANE PROTEIN TOLC"/>
    <property type="match status" value="1"/>
</dbReference>
<dbReference type="RefSeq" id="WP_053185533.1">
    <property type="nucleotide sequence ID" value="NZ_LGIA01000176.1"/>
</dbReference>
<dbReference type="GO" id="GO:0015288">
    <property type="term" value="F:porin activity"/>
    <property type="evidence" value="ECO:0007669"/>
    <property type="project" value="TreeGrafter"/>
</dbReference>
<keyword evidence="5" id="KW-0812">Transmembrane</keyword>
<evidence type="ECO:0000256" key="2">
    <source>
        <dbReference type="ARBA" id="ARBA00007613"/>
    </source>
</evidence>
<sequence>MKSKYLHVTILFFFLSFFSEAQEQHLKLSLDDVIELASQQSLDAFRNENMFRASYWEYRYFKADRLPSLSLDATPLDFNRYRSREYNFQTNEEEYVQREYLNSDFGLALNQNVALTGGSLFLRSDLGIVKNLGDGQKDSYQSTPISIGYRQDLNGYNRLKWQAKIEPLKYEKAKKVFIESREELAIKANQRFFSLVSAEINLSIAENNKASADTLYKIGRGRFQVGTVTQDELLNLQLSQLKAEQALNTTKLELLRAQADLNSFLGLDKNTKISCIVPSEIPKLEVQAGDAISEALANNPEILDQKQRLLQEDQRVAQAKSETGLNTSIFASYGLDQSSNEFENVYDNPGKSQRVRLGVSVPIIDWGRRKGRYQMAEYSREVVKATVRQARIDFEQEIAQTVMEFNLQGAQVRNAALADTVAQQGFEVTFQRFLIGKVDVINLNQARNDREQARKDYILALSAYWRYYYTIRRLTLFDFAQGAALTEEYEQILEN</sequence>
<keyword evidence="10" id="KW-1185">Reference proteome</keyword>
<evidence type="ECO:0000256" key="7">
    <source>
        <dbReference type="ARBA" id="ARBA00023237"/>
    </source>
</evidence>
<dbReference type="SUPFAM" id="SSF56954">
    <property type="entry name" value="Outer membrane efflux proteins (OEP)"/>
    <property type="match status" value="1"/>
</dbReference>
<dbReference type="InterPro" id="IPR051906">
    <property type="entry name" value="TolC-like"/>
</dbReference>
<dbReference type="PANTHER" id="PTHR30026">
    <property type="entry name" value="OUTER MEMBRANE PROTEIN TOLC"/>
    <property type="match status" value="1"/>
</dbReference>
<keyword evidence="8" id="KW-0732">Signal</keyword>
<dbReference type="Gene3D" id="1.20.1600.10">
    <property type="entry name" value="Outer membrane efflux proteins (OEP)"/>
    <property type="match status" value="1"/>
</dbReference>